<evidence type="ECO:0000313" key="10">
    <source>
        <dbReference type="Proteomes" id="UP001301958"/>
    </source>
</evidence>
<dbReference type="NCBIfam" id="TIGR01378">
    <property type="entry name" value="thi_PPkinase"/>
    <property type="match status" value="1"/>
</dbReference>
<keyword evidence="6 7" id="KW-0067">ATP-binding</keyword>
<dbReference type="Gene3D" id="3.40.50.10240">
    <property type="entry name" value="Thiamin pyrophosphokinase, catalytic domain"/>
    <property type="match status" value="1"/>
</dbReference>
<comment type="catalytic activity">
    <reaction evidence="7">
        <text>thiamine + ATP = thiamine diphosphate + AMP + H(+)</text>
        <dbReference type="Rhea" id="RHEA:11576"/>
        <dbReference type="ChEBI" id="CHEBI:15378"/>
        <dbReference type="ChEBI" id="CHEBI:18385"/>
        <dbReference type="ChEBI" id="CHEBI:30616"/>
        <dbReference type="ChEBI" id="CHEBI:58937"/>
        <dbReference type="ChEBI" id="CHEBI:456215"/>
    </reaction>
</comment>
<evidence type="ECO:0000256" key="5">
    <source>
        <dbReference type="ARBA" id="ARBA00022777"/>
    </source>
</evidence>
<accession>A0AAN7H3B9</accession>
<keyword evidence="3 7" id="KW-0808">Transferase</keyword>
<feature type="domain" description="Thiamin pyrophosphokinase thiamin-binding" evidence="8">
    <location>
        <begin position="188"/>
        <end position="252"/>
    </location>
</feature>
<keyword evidence="10" id="KW-1185">Reference proteome</keyword>
<protein>
    <recommendedName>
        <fullName evidence="7">Thiamine pyrophosphokinase</fullName>
        <ecNumber evidence="7">2.7.6.2</ecNumber>
    </recommendedName>
</protein>
<evidence type="ECO:0000256" key="7">
    <source>
        <dbReference type="PIRNR" id="PIRNR031057"/>
    </source>
</evidence>
<comment type="similarity">
    <text evidence="2 7">Belongs to the thiamine pyrophosphokinase family.</text>
</comment>
<dbReference type="InterPro" id="IPR007373">
    <property type="entry name" value="Thiamin_PyroPKinase_B1-bd"/>
</dbReference>
<evidence type="ECO:0000313" key="9">
    <source>
        <dbReference type="EMBL" id="KAK4226684.1"/>
    </source>
</evidence>
<gene>
    <name evidence="9" type="ORF">QBC38DRAFT_480047</name>
</gene>
<dbReference type="InterPro" id="IPR007371">
    <property type="entry name" value="TPK_catalytic"/>
</dbReference>
<dbReference type="GO" id="GO:0016301">
    <property type="term" value="F:kinase activity"/>
    <property type="evidence" value="ECO:0007669"/>
    <property type="project" value="UniProtKB-UniRule"/>
</dbReference>
<sequence length="265" mass="29550">MGERVVEWYPTQLVRRTRQENAVGFALIVLNQPIDEHLGVVKTLWGNASIRVAADGGANILYEAAGQKEDDSLDNLQVIIGDLDSLNPTTREYYKSKGTTIIHEPDQDSNDFGKAISYVRAVHPGINIVAVGGLGGRVDQGLSQLHHLYLFQKGDDYKEGRIFLFSGESLTFLLKRGVEHRIRVKDEGEKEKVFGKHVGILPLGGRCKITTEGLEWDVEDWETEFGGMVSTSNHLLEETEVVKVWAEGGDVLFTVALRKWEGVQF</sequence>
<dbReference type="GO" id="GO:0006772">
    <property type="term" value="P:thiamine metabolic process"/>
    <property type="evidence" value="ECO:0007669"/>
    <property type="project" value="InterPro"/>
</dbReference>
<name>A0AAN7H3B9_9PEZI</name>
<evidence type="ECO:0000259" key="8">
    <source>
        <dbReference type="SMART" id="SM00983"/>
    </source>
</evidence>
<comment type="pathway">
    <text evidence="1 7">Cofactor biosynthesis; thiamine diphosphate biosynthesis; thiamine diphosphate from thiamine: step 1/1.</text>
</comment>
<dbReference type="EMBL" id="MU865344">
    <property type="protein sequence ID" value="KAK4226684.1"/>
    <property type="molecule type" value="Genomic_DNA"/>
</dbReference>
<dbReference type="EC" id="2.7.6.2" evidence="7"/>
<dbReference type="CDD" id="cd07995">
    <property type="entry name" value="TPK"/>
    <property type="match status" value="1"/>
</dbReference>
<evidence type="ECO:0000256" key="2">
    <source>
        <dbReference type="ARBA" id="ARBA00006785"/>
    </source>
</evidence>
<keyword evidence="5 7" id="KW-0418">Kinase</keyword>
<dbReference type="GO" id="GO:0030975">
    <property type="term" value="F:thiamine binding"/>
    <property type="evidence" value="ECO:0007669"/>
    <property type="project" value="UniProtKB-UniRule"/>
</dbReference>
<reference evidence="9" key="2">
    <citation type="submission" date="2023-05" db="EMBL/GenBank/DDBJ databases">
        <authorList>
            <consortium name="Lawrence Berkeley National Laboratory"/>
            <person name="Steindorff A."/>
            <person name="Hensen N."/>
            <person name="Bonometti L."/>
            <person name="Westerberg I."/>
            <person name="Brannstrom I.O."/>
            <person name="Guillou S."/>
            <person name="Cros-Aarteil S."/>
            <person name="Calhoun S."/>
            <person name="Haridas S."/>
            <person name="Kuo A."/>
            <person name="Mondo S."/>
            <person name="Pangilinan J."/>
            <person name="Riley R."/>
            <person name="Labutti K."/>
            <person name="Andreopoulos B."/>
            <person name="Lipzen A."/>
            <person name="Chen C."/>
            <person name="Yanf M."/>
            <person name="Daum C."/>
            <person name="Ng V."/>
            <person name="Clum A."/>
            <person name="Ohm R."/>
            <person name="Martin F."/>
            <person name="Silar P."/>
            <person name="Natvig D."/>
            <person name="Lalanne C."/>
            <person name="Gautier V."/>
            <person name="Ament-Velasquez S.L."/>
            <person name="Kruys A."/>
            <person name="Hutchinson M.I."/>
            <person name="Powell A.J."/>
            <person name="Barry K."/>
            <person name="Miller A.N."/>
            <person name="Grigoriev I.V."/>
            <person name="Debuchy R."/>
            <person name="Gladieux P."/>
            <person name="Thoren M.H."/>
            <person name="Johannesson H."/>
        </authorList>
    </citation>
    <scope>NUCLEOTIDE SEQUENCE</scope>
    <source>
        <strain evidence="9">CBS 990.96</strain>
    </source>
</reference>
<dbReference type="Pfam" id="PF04263">
    <property type="entry name" value="TPK_catalytic"/>
    <property type="match status" value="1"/>
</dbReference>
<dbReference type="Pfam" id="PF04265">
    <property type="entry name" value="TPK_B1_binding"/>
    <property type="match status" value="1"/>
</dbReference>
<dbReference type="SMART" id="SM00983">
    <property type="entry name" value="TPK_B1_binding"/>
    <property type="match status" value="1"/>
</dbReference>
<dbReference type="InterPro" id="IPR016966">
    <property type="entry name" value="Thiamin_pyrophosphokinase_euk"/>
</dbReference>
<dbReference type="PANTHER" id="PTHR13622">
    <property type="entry name" value="THIAMIN PYROPHOSPHOKINASE"/>
    <property type="match status" value="1"/>
</dbReference>
<organism evidence="9 10">
    <name type="scientific">Podospora fimiseda</name>
    <dbReference type="NCBI Taxonomy" id="252190"/>
    <lineage>
        <taxon>Eukaryota</taxon>
        <taxon>Fungi</taxon>
        <taxon>Dikarya</taxon>
        <taxon>Ascomycota</taxon>
        <taxon>Pezizomycotina</taxon>
        <taxon>Sordariomycetes</taxon>
        <taxon>Sordariomycetidae</taxon>
        <taxon>Sordariales</taxon>
        <taxon>Podosporaceae</taxon>
        <taxon>Podospora</taxon>
    </lineage>
</organism>
<dbReference type="InterPro" id="IPR036371">
    <property type="entry name" value="TPK_B1-bd_sf"/>
</dbReference>
<dbReference type="PANTHER" id="PTHR13622:SF8">
    <property type="entry name" value="THIAMIN PYROPHOSPHOKINASE 1"/>
    <property type="match status" value="1"/>
</dbReference>
<dbReference type="SUPFAM" id="SSF63862">
    <property type="entry name" value="Thiamin pyrophosphokinase, substrate-binding domain"/>
    <property type="match status" value="1"/>
</dbReference>
<evidence type="ECO:0000256" key="3">
    <source>
        <dbReference type="ARBA" id="ARBA00022679"/>
    </source>
</evidence>
<evidence type="ECO:0000256" key="6">
    <source>
        <dbReference type="ARBA" id="ARBA00022840"/>
    </source>
</evidence>
<dbReference type="SUPFAM" id="SSF63999">
    <property type="entry name" value="Thiamin pyrophosphokinase, catalytic domain"/>
    <property type="match status" value="1"/>
</dbReference>
<dbReference type="AlphaFoldDB" id="A0AAN7H3B9"/>
<dbReference type="GO" id="GO:0009229">
    <property type="term" value="P:thiamine diphosphate biosynthetic process"/>
    <property type="evidence" value="ECO:0007669"/>
    <property type="project" value="UniProtKB-UniRule"/>
</dbReference>
<dbReference type="Proteomes" id="UP001301958">
    <property type="component" value="Unassembled WGS sequence"/>
</dbReference>
<evidence type="ECO:0000256" key="4">
    <source>
        <dbReference type="ARBA" id="ARBA00022741"/>
    </source>
</evidence>
<dbReference type="GO" id="GO:0005524">
    <property type="term" value="F:ATP binding"/>
    <property type="evidence" value="ECO:0007669"/>
    <property type="project" value="UniProtKB-UniRule"/>
</dbReference>
<dbReference type="GO" id="GO:0004788">
    <property type="term" value="F:thiamine diphosphokinase activity"/>
    <property type="evidence" value="ECO:0007669"/>
    <property type="project" value="UniProtKB-UniRule"/>
</dbReference>
<keyword evidence="4 7" id="KW-0547">Nucleotide-binding</keyword>
<proteinExistence type="inferred from homology"/>
<dbReference type="InterPro" id="IPR006282">
    <property type="entry name" value="Thi_PPkinase"/>
</dbReference>
<dbReference type="FunFam" id="2.60.120.320:FF:000001">
    <property type="entry name" value="Thiamine pyrophosphokinase"/>
    <property type="match status" value="1"/>
</dbReference>
<comment type="caution">
    <text evidence="9">The sequence shown here is derived from an EMBL/GenBank/DDBJ whole genome shotgun (WGS) entry which is preliminary data.</text>
</comment>
<evidence type="ECO:0000256" key="1">
    <source>
        <dbReference type="ARBA" id="ARBA00005078"/>
    </source>
</evidence>
<reference evidence="9" key="1">
    <citation type="journal article" date="2023" name="Mol. Phylogenet. Evol.">
        <title>Genome-scale phylogeny and comparative genomics of the fungal order Sordariales.</title>
        <authorList>
            <person name="Hensen N."/>
            <person name="Bonometti L."/>
            <person name="Westerberg I."/>
            <person name="Brannstrom I.O."/>
            <person name="Guillou S."/>
            <person name="Cros-Aarteil S."/>
            <person name="Calhoun S."/>
            <person name="Haridas S."/>
            <person name="Kuo A."/>
            <person name="Mondo S."/>
            <person name="Pangilinan J."/>
            <person name="Riley R."/>
            <person name="LaButti K."/>
            <person name="Andreopoulos B."/>
            <person name="Lipzen A."/>
            <person name="Chen C."/>
            <person name="Yan M."/>
            <person name="Daum C."/>
            <person name="Ng V."/>
            <person name="Clum A."/>
            <person name="Steindorff A."/>
            <person name="Ohm R.A."/>
            <person name="Martin F."/>
            <person name="Silar P."/>
            <person name="Natvig D.O."/>
            <person name="Lalanne C."/>
            <person name="Gautier V."/>
            <person name="Ament-Velasquez S.L."/>
            <person name="Kruys A."/>
            <person name="Hutchinson M.I."/>
            <person name="Powell A.J."/>
            <person name="Barry K."/>
            <person name="Miller A.N."/>
            <person name="Grigoriev I.V."/>
            <person name="Debuchy R."/>
            <person name="Gladieux P."/>
            <person name="Hiltunen Thoren M."/>
            <person name="Johannesson H."/>
        </authorList>
    </citation>
    <scope>NUCLEOTIDE SEQUENCE</scope>
    <source>
        <strain evidence="9">CBS 990.96</strain>
    </source>
</reference>
<dbReference type="InterPro" id="IPR036759">
    <property type="entry name" value="TPK_catalytic_sf"/>
</dbReference>
<dbReference type="PIRSF" id="PIRSF031057">
    <property type="entry name" value="Thiamin_pyrophosphokinase"/>
    <property type="match status" value="1"/>
</dbReference>